<dbReference type="AlphaFoldDB" id="A0A8T1XF59"/>
<evidence type="ECO:0000256" key="1">
    <source>
        <dbReference type="SAM" id="SignalP"/>
    </source>
</evidence>
<organism evidence="2 3">
    <name type="scientific">Phytophthora boehmeriae</name>
    <dbReference type="NCBI Taxonomy" id="109152"/>
    <lineage>
        <taxon>Eukaryota</taxon>
        <taxon>Sar</taxon>
        <taxon>Stramenopiles</taxon>
        <taxon>Oomycota</taxon>
        <taxon>Peronosporomycetes</taxon>
        <taxon>Peronosporales</taxon>
        <taxon>Peronosporaceae</taxon>
        <taxon>Phytophthora</taxon>
    </lineage>
</organism>
<comment type="caution">
    <text evidence="2">The sequence shown here is derived from an EMBL/GenBank/DDBJ whole genome shotgun (WGS) entry which is preliminary data.</text>
</comment>
<gene>
    <name evidence="2" type="ORF">PHYBOEH_000007</name>
</gene>
<name>A0A8T1XF59_9STRA</name>
<reference evidence="2" key="1">
    <citation type="submission" date="2021-02" db="EMBL/GenBank/DDBJ databases">
        <authorList>
            <person name="Palmer J.M."/>
        </authorList>
    </citation>
    <scope>NUCLEOTIDE SEQUENCE</scope>
    <source>
        <strain evidence="2">SCRP23</strain>
    </source>
</reference>
<proteinExistence type="predicted"/>
<sequence length="380" mass="41997">MMRCCFVAACSLSVALSQSVSPQLMWCSSPLSPVALESPIDTWVDVPDTNVTAELLNEAVVLISYDVSVSHVTAIEEEEAAKEISELSFRVTVNGSPYRQSATTLDDREPMAAVASGYLVLEIPRGRHDVALQWRKRGTHVVTWAVTSNILDGFAGGRNLVVSAQHRYIWYAQPIVVSAALLSVDKWETVPDMAIQFRLSEAGTIRFFYQLPVRPELIQYSRDSAAYDEIETVLEINGLRYRETGSYGIVEGSKKSTVQLQGSVIMKLIPGEYSAVLYWRSLLGSSRPWYSSPNALDGFAMGRILAAVGERSMDSVSVYHLNQLKPASVGGWSDVGDSVLQFTLPKATQVSLSYNLPLSQSDNPQFSSWTEDSWSRQLHI</sequence>
<accession>A0A8T1XF59</accession>
<feature type="chain" id="PRO_5035788155" evidence="1">
    <location>
        <begin position="18"/>
        <end position="380"/>
    </location>
</feature>
<dbReference type="OrthoDB" id="125363at2759"/>
<dbReference type="Proteomes" id="UP000693981">
    <property type="component" value="Unassembled WGS sequence"/>
</dbReference>
<protein>
    <submittedName>
        <fullName evidence="2">Uncharacterized protein</fullName>
    </submittedName>
</protein>
<keyword evidence="1" id="KW-0732">Signal</keyword>
<evidence type="ECO:0000313" key="2">
    <source>
        <dbReference type="EMBL" id="KAG7402299.1"/>
    </source>
</evidence>
<evidence type="ECO:0000313" key="3">
    <source>
        <dbReference type="Proteomes" id="UP000693981"/>
    </source>
</evidence>
<keyword evidence="3" id="KW-1185">Reference proteome</keyword>
<feature type="signal peptide" evidence="1">
    <location>
        <begin position="1"/>
        <end position="17"/>
    </location>
</feature>
<dbReference type="EMBL" id="JAGDFL010000001">
    <property type="protein sequence ID" value="KAG7402299.1"/>
    <property type="molecule type" value="Genomic_DNA"/>
</dbReference>